<dbReference type="Pfam" id="PF03650">
    <property type="entry name" value="MPC"/>
    <property type="match status" value="1"/>
</dbReference>
<comment type="subcellular location">
    <subcellularLocation>
        <location evidence="1 9">Mitochondrion inner membrane</location>
        <topology evidence="1 9">Multi-pass membrane protein</topology>
    </subcellularLocation>
</comment>
<dbReference type="EMBL" id="CANHGI010000001">
    <property type="protein sequence ID" value="CAI5438955.1"/>
    <property type="molecule type" value="Genomic_DNA"/>
</dbReference>
<comment type="similarity">
    <text evidence="2 9">Belongs to the mitochondrial pyruvate carrier (MPC) (TC 2.A.105) family.</text>
</comment>
<dbReference type="PANTHER" id="PTHR28668">
    <property type="entry name" value="TRANSMEMBRANE PROTEIN 234"/>
    <property type="match status" value="1"/>
</dbReference>
<dbReference type="PANTHER" id="PTHR28668:SF1">
    <property type="entry name" value="TRANSMEMBRANE PROTEIN 234"/>
    <property type="match status" value="1"/>
</dbReference>
<protein>
    <recommendedName>
        <fullName evidence="9">Mitochondrial pyruvate carrier</fullName>
    </recommendedName>
</protein>
<keyword evidence="11" id="KW-1185">Reference proteome</keyword>
<evidence type="ECO:0000256" key="1">
    <source>
        <dbReference type="ARBA" id="ARBA00004448"/>
    </source>
</evidence>
<accession>A0A9P1I8Y6</accession>
<dbReference type="InterPro" id="IPR005336">
    <property type="entry name" value="MPC"/>
</dbReference>
<dbReference type="AlphaFoldDB" id="A0A9P1I8Y6"/>
<evidence type="ECO:0000256" key="4">
    <source>
        <dbReference type="ARBA" id="ARBA00022692"/>
    </source>
</evidence>
<keyword evidence="5 9" id="KW-0999">Mitochondrion inner membrane</keyword>
<evidence type="ECO:0000256" key="3">
    <source>
        <dbReference type="ARBA" id="ARBA00022448"/>
    </source>
</evidence>
<dbReference type="Pfam" id="PF10639">
    <property type="entry name" value="TMEM234"/>
    <property type="match status" value="1"/>
</dbReference>
<organism evidence="10 11">
    <name type="scientific">Caenorhabditis angaria</name>
    <dbReference type="NCBI Taxonomy" id="860376"/>
    <lineage>
        <taxon>Eukaryota</taxon>
        <taxon>Metazoa</taxon>
        <taxon>Ecdysozoa</taxon>
        <taxon>Nematoda</taxon>
        <taxon>Chromadorea</taxon>
        <taxon>Rhabditida</taxon>
        <taxon>Rhabditina</taxon>
        <taxon>Rhabditomorpha</taxon>
        <taxon>Rhabditoidea</taxon>
        <taxon>Rhabditidae</taxon>
        <taxon>Peloderinae</taxon>
        <taxon>Caenorhabditis</taxon>
    </lineage>
</organism>
<comment type="function">
    <text evidence="9">Mediates the uptake of pyruvate into mitochondria.</text>
</comment>
<evidence type="ECO:0000313" key="10">
    <source>
        <dbReference type="EMBL" id="CAI5438955.1"/>
    </source>
</evidence>
<evidence type="ECO:0000256" key="2">
    <source>
        <dbReference type="ARBA" id="ARBA00006416"/>
    </source>
</evidence>
<dbReference type="InterPro" id="IPR018908">
    <property type="entry name" value="TMEM234"/>
</dbReference>
<dbReference type="GO" id="GO:0005743">
    <property type="term" value="C:mitochondrial inner membrane"/>
    <property type="evidence" value="ECO:0007669"/>
    <property type="project" value="UniProtKB-SubCell"/>
</dbReference>
<keyword evidence="6 9" id="KW-1133">Transmembrane helix</keyword>
<name>A0A9P1I8Y6_9PELO</name>
<keyword evidence="3 9" id="KW-0813">Transport</keyword>
<comment type="caution">
    <text evidence="10">The sequence shown here is derived from an EMBL/GenBank/DDBJ whole genome shotgun (WGS) entry which is preliminary data.</text>
</comment>
<reference evidence="10" key="1">
    <citation type="submission" date="2022-11" db="EMBL/GenBank/DDBJ databases">
        <authorList>
            <person name="Kikuchi T."/>
        </authorList>
    </citation>
    <scope>NUCLEOTIDE SEQUENCE</scope>
    <source>
        <strain evidence="10">PS1010</strain>
    </source>
</reference>
<evidence type="ECO:0000313" key="11">
    <source>
        <dbReference type="Proteomes" id="UP001152747"/>
    </source>
</evidence>
<feature type="transmembrane region" description="Helical" evidence="9">
    <location>
        <begin position="6"/>
        <end position="24"/>
    </location>
</feature>
<dbReference type="Proteomes" id="UP001152747">
    <property type="component" value="Unassembled WGS sequence"/>
</dbReference>
<evidence type="ECO:0000256" key="8">
    <source>
        <dbReference type="ARBA" id="ARBA00023136"/>
    </source>
</evidence>
<keyword evidence="8 9" id="KW-0472">Membrane</keyword>
<feature type="transmembrane region" description="Helical" evidence="9">
    <location>
        <begin position="96"/>
        <end position="112"/>
    </location>
</feature>
<dbReference type="OrthoDB" id="869189at2759"/>
<evidence type="ECO:0000256" key="7">
    <source>
        <dbReference type="ARBA" id="ARBA00023128"/>
    </source>
</evidence>
<evidence type="ECO:0000256" key="5">
    <source>
        <dbReference type="ARBA" id="ARBA00022792"/>
    </source>
</evidence>
<evidence type="ECO:0000256" key="6">
    <source>
        <dbReference type="ARBA" id="ARBA00022989"/>
    </source>
</evidence>
<keyword evidence="7 9" id="KW-0496">Mitochondrion</keyword>
<feature type="transmembrane region" description="Helical" evidence="9">
    <location>
        <begin position="44"/>
        <end position="62"/>
    </location>
</feature>
<comment type="caution">
    <text evidence="9">Lacks conserved residue(s) required for the propagation of feature annotation.</text>
</comment>
<dbReference type="GO" id="GO:0006850">
    <property type="term" value="P:pyruvate import into mitochondria"/>
    <property type="evidence" value="ECO:0007669"/>
    <property type="project" value="InterPro"/>
</dbReference>
<sequence length="244" mass="27481">MICDVWCMFSIIIVGIVWGATNPLIRKAAKRRENEKNNEKNGIFWQFFSAFLDFNFSIPFAINQLASIIFNILVVNLPVTIVVPIANAIQISTTSIVGLLFLSYISISFLSFDQMAPHRALYQALCKAGDRFVYPILPAFAKPAWNHPAGPKTVFFWGPTFKWALVGAGIADLARPAEKLSVSQNAALFCTGMIWTRYCLVITPINYYLSSVNFTVGLTGLAQLLRIAHYRYENPDWEEKELTE</sequence>
<gene>
    <name evidence="10" type="ORF">CAMP_LOCUS1592</name>
</gene>
<proteinExistence type="inferred from homology"/>
<feature type="transmembrane region" description="Helical" evidence="9">
    <location>
        <begin position="68"/>
        <end position="89"/>
    </location>
</feature>
<evidence type="ECO:0000256" key="9">
    <source>
        <dbReference type="RuleBase" id="RU363100"/>
    </source>
</evidence>
<keyword evidence="4 9" id="KW-0812">Transmembrane</keyword>